<evidence type="ECO:0000256" key="1">
    <source>
        <dbReference type="PIRSR" id="PIRSR601310-1"/>
    </source>
</evidence>
<protein>
    <submittedName>
        <fullName evidence="5">HIT family protein</fullName>
    </submittedName>
</protein>
<dbReference type="PANTHER" id="PTHR46648">
    <property type="entry name" value="HIT FAMILY PROTEIN 1"/>
    <property type="match status" value="1"/>
</dbReference>
<dbReference type="Gene3D" id="3.30.428.10">
    <property type="entry name" value="HIT-like"/>
    <property type="match status" value="1"/>
</dbReference>
<dbReference type="PROSITE" id="PS00892">
    <property type="entry name" value="HIT_1"/>
    <property type="match status" value="1"/>
</dbReference>
<dbReference type="InterPro" id="IPR039384">
    <property type="entry name" value="HINT"/>
</dbReference>
<reference evidence="5" key="1">
    <citation type="journal article" date="2021" name="PeerJ">
        <title>Extensive microbial diversity within the chicken gut microbiome revealed by metagenomics and culture.</title>
        <authorList>
            <person name="Gilroy R."/>
            <person name="Ravi A."/>
            <person name="Getino M."/>
            <person name="Pursley I."/>
            <person name="Horton D.L."/>
            <person name="Alikhan N.F."/>
            <person name="Baker D."/>
            <person name="Gharbi K."/>
            <person name="Hall N."/>
            <person name="Watson M."/>
            <person name="Adriaenssens E.M."/>
            <person name="Foster-Nyarko E."/>
            <person name="Jarju S."/>
            <person name="Secka A."/>
            <person name="Antonio M."/>
            <person name="Oren A."/>
            <person name="Chaudhuri R.R."/>
            <person name="La Ragione R."/>
            <person name="Hildebrand F."/>
            <person name="Pallen M.J."/>
        </authorList>
    </citation>
    <scope>NUCLEOTIDE SEQUENCE</scope>
    <source>
        <strain evidence="5">CHK179-28034</strain>
    </source>
</reference>
<dbReference type="GO" id="GO:0003824">
    <property type="term" value="F:catalytic activity"/>
    <property type="evidence" value="ECO:0007669"/>
    <property type="project" value="InterPro"/>
</dbReference>
<dbReference type="PROSITE" id="PS51084">
    <property type="entry name" value="HIT_2"/>
    <property type="match status" value="1"/>
</dbReference>
<evidence type="ECO:0000313" key="5">
    <source>
        <dbReference type="EMBL" id="HIZ40410.1"/>
    </source>
</evidence>
<dbReference type="EMBL" id="DXBR01000098">
    <property type="protein sequence ID" value="HIZ40410.1"/>
    <property type="molecule type" value="Genomic_DNA"/>
</dbReference>
<evidence type="ECO:0000313" key="6">
    <source>
        <dbReference type="Proteomes" id="UP000824049"/>
    </source>
</evidence>
<reference evidence="5" key="2">
    <citation type="submission" date="2021-04" db="EMBL/GenBank/DDBJ databases">
        <authorList>
            <person name="Gilroy R."/>
        </authorList>
    </citation>
    <scope>NUCLEOTIDE SEQUENCE</scope>
    <source>
        <strain evidence="5">CHK179-28034</strain>
    </source>
</reference>
<dbReference type="SUPFAM" id="SSF54197">
    <property type="entry name" value="HIT-like"/>
    <property type="match status" value="1"/>
</dbReference>
<evidence type="ECO:0000256" key="2">
    <source>
        <dbReference type="PIRSR" id="PIRSR601310-3"/>
    </source>
</evidence>
<feature type="short sequence motif" description="Histidine triad motif" evidence="2 3">
    <location>
        <begin position="98"/>
        <end position="102"/>
    </location>
</feature>
<evidence type="ECO:0000256" key="3">
    <source>
        <dbReference type="PROSITE-ProRule" id="PRU00464"/>
    </source>
</evidence>
<dbReference type="Proteomes" id="UP000824049">
    <property type="component" value="Unassembled WGS sequence"/>
</dbReference>
<dbReference type="CDD" id="cd01277">
    <property type="entry name" value="HINT_subgroup"/>
    <property type="match status" value="1"/>
</dbReference>
<dbReference type="AlphaFoldDB" id="A0A9D2EN28"/>
<dbReference type="InterPro" id="IPR011146">
    <property type="entry name" value="HIT-like"/>
</dbReference>
<proteinExistence type="predicted"/>
<name>A0A9D2EN28_9FIRM</name>
<evidence type="ECO:0000259" key="4">
    <source>
        <dbReference type="PROSITE" id="PS51084"/>
    </source>
</evidence>
<dbReference type="InterPro" id="IPR019808">
    <property type="entry name" value="Histidine_triad_CS"/>
</dbReference>
<dbReference type="Pfam" id="PF01230">
    <property type="entry name" value="HIT"/>
    <property type="match status" value="1"/>
</dbReference>
<dbReference type="GO" id="GO:0009117">
    <property type="term" value="P:nucleotide metabolic process"/>
    <property type="evidence" value="ECO:0007669"/>
    <property type="project" value="TreeGrafter"/>
</dbReference>
<feature type="domain" description="HIT" evidence="4">
    <location>
        <begin position="6"/>
        <end position="113"/>
    </location>
</feature>
<organism evidence="5 6">
    <name type="scientific">Candidatus Anaerobutyricum stercoris</name>
    <dbReference type="NCBI Taxonomy" id="2838457"/>
    <lineage>
        <taxon>Bacteria</taxon>
        <taxon>Bacillati</taxon>
        <taxon>Bacillota</taxon>
        <taxon>Clostridia</taxon>
        <taxon>Lachnospirales</taxon>
        <taxon>Lachnospiraceae</taxon>
        <taxon>Anaerobutyricum</taxon>
    </lineage>
</organism>
<dbReference type="InterPro" id="IPR001310">
    <property type="entry name" value="Histidine_triad_HIT"/>
</dbReference>
<dbReference type="InterPro" id="IPR036265">
    <property type="entry name" value="HIT-like_sf"/>
</dbReference>
<feature type="active site" description="Tele-AMP-histidine intermediate" evidence="1">
    <location>
        <position position="100"/>
    </location>
</feature>
<gene>
    <name evidence="5" type="ORF">H9968_10930</name>
</gene>
<dbReference type="PRINTS" id="PR00332">
    <property type="entry name" value="HISTRIAD"/>
</dbReference>
<dbReference type="PANTHER" id="PTHR46648:SF1">
    <property type="entry name" value="ADENOSINE 5'-MONOPHOSPHORAMIDASE HNT1"/>
    <property type="match status" value="1"/>
</dbReference>
<comment type="caution">
    <text evidence="5">The sequence shown here is derived from an EMBL/GenBank/DDBJ whole genome shotgun (WGS) entry which is preliminary data.</text>
</comment>
<accession>A0A9D2EN28</accession>
<sequence length="137" mass="15336">MKDDCLFCKIARGKISSATVYEDSHFRVILDVNPATKGHCLIIPKEHFDNIYDLDAETAGKLFSLATCIARAMRDALGCEGLNIVQNNGEIAGQTVFHFHLHLIPRYKDDGVQLAWTPHESEEAQLEEIRAAIRKAI</sequence>